<proteinExistence type="predicted"/>
<dbReference type="GO" id="GO:0055085">
    <property type="term" value="P:transmembrane transport"/>
    <property type="evidence" value="ECO:0007669"/>
    <property type="project" value="InterPro"/>
</dbReference>
<dbReference type="InterPro" id="IPR038404">
    <property type="entry name" value="TRAP_DctP_sf"/>
</dbReference>
<evidence type="ECO:0000313" key="5">
    <source>
        <dbReference type="EMBL" id="OZI17798.1"/>
    </source>
</evidence>
<dbReference type="GO" id="GO:0031317">
    <property type="term" value="C:tripartite ATP-independent periplasmic transporter complex"/>
    <property type="evidence" value="ECO:0007669"/>
    <property type="project" value="InterPro"/>
</dbReference>
<organism evidence="5 6">
    <name type="scientific">Bordetella genomosp. 7</name>
    <dbReference type="NCBI Taxonomy" id="1416805"/>
    <lineage>
        <taxon>Bacteria</taxon>
        <taxon>Pseudomonadati</taxon>
        <taxon>Pseudomonadota</taxon>
        <taxon>Betaproteobacteria</taxon>
        <taxon>Burkholderiales</taxon>
        <taxon>Alcaligenaceae</taxon>
        <taxon>Bordetella</taxon>
    </lineage>
</organism>
<protein>
    <submittedName>
        <fullName evidence="5">C4-dicarboxylate ABC transporter substrate-binding protein</fullName>
    </submittedName>
</protein>
<evidence type="ECO:0000256" key="4">
    <source>
        <dbReference type="SAM" id="SignalP"/>
    </source>
</evidence>
<feature type="binding site" evidence="3">
    <location>
        <position position="242"/>
    </location>
    <ligand>
        <name>substrate</name>
    </ligand>
</feature>
<dbReference type="Gene3D" id="3.40.190.10">
    <property type="entry name" value="Periplasmic binding protein-like II"/>
    <property type="match status" value="1"/>
</dbReference>
<dbReference type="Pfam" id="PF03480">
    <property type="entry name" value="DctP"/>
    <property type="match status" value="1"/>
</dbReference>
<keyword evidence="3" id="KW-0479">Metal-binding</keyword>
<dbReference type="NCBIfam" id="NF037995">
    <property type="entry name" value="TRAP_S1"/>
    <property type="match status" value="1"/>
</dbReference>
<comment type="caution">
    <text evidence="5">The sequence shown here is derived from an EMBL/GenBank/DDBJ whole genome shotgun (WGS) entry which is preliminary data.</text>
</comment>
<sequence>MKTIDRRSAIKTLGLGTLGAAGISAALPAHAQETVTWRMQALWDGGTTPQKFEERFVARVAELTDGKFKIELFSAGQLVPANQAFDAVRGGAFQMMKTFDGYEAGKIPGLAFTSTVPFGFPEADQYEAWFYELGGLDLAREAYAPAGLFYIAPTVYGPEPIHSKVPINTLDDLRGKKGRFVGLASTVMGALGVSVTPLPTGEVYSALDKGVIDLADRGDLTANLEAGLGEVAKYIVMPGPHQPTTATSYVANRAAYERLPAAYKAALAAAARETSAALRQHILVADGKALAAFKAQGVAVTALDPAELAQARAQVMQTWQKAAGNNPNAVKILESQTAFMKQLGLLA</sequence>
<dbReference type="PROSITE" id="PS51318">
    <property type="entry name" value="TAT"/>
    <property type="match status" value="1"/>
</dbReference>
<accession>A0A261QYD5</accession>
<dbReference type="Gene3D" id="3.40.190.170">
    <property type="entry name" value="Bacterial extracellular solute-binding protein, family 7"/>
    <property type="match status" value="1"/>
</dbReference>
<evidence type="ECO:0000256" key="1">
    <source>
        <dbReference type="ARBA" id="ARBA00022729"/>
    </source>
</evidence>
<dbReference type="GO" id="GO:0046872">
    <property type="term" value="F:metal ion binding"/>
    <property type="evidence" value="ECO:0007669"/>
    <property type="project" value="UniProtKB-KW"/>
</dbReference>
<dbReference type="InterPro" id="IPR006311">
    <property type="entry name" value="TAT_signal"/>
</dbReference>
<evidence type="ECO:0000256" key="3">
    <source>
        <dbReference type="PIRSR" id="PIRSR039026-2"/>
    </source>
</evidence>
<feature type="binding site" evidence="3">
    <location>
        <position position="216"/>
    </location>
    <ligand>
        <name>substrate</name>
    </ligand>
</feature>
<keyword evidence="1 4" id="KW-0732">Signal</keyword>
<feature type="binding site" evidence="2">
    <location>
        <position position="159"/>
    </location>
    <ligand>
        <name>substrate</name>
    </ligand>
</feature>
<feature type="binding site" evidence="2">
    <location>
        <position position="179"/>
    </location>
    <ligand>
        <name>substrate</name>
    </ligand>
</feature>
<feature type="binding site" evidence="3">
    <location>
        <position position="217"/>
    </location>
    <ligand>
        <name>Na(+)</name>
        <dbReference type="ChEBI" id="CHEBI:29101"/>
    </ligand>
</feature>
<reference evidence="6" key="1">
    <citation type="submission" date="2017-05" db="EMBL/GenBank/DDBJ databases">
        <title>Complete and WGS of Bordetella genogroups.</title>
        <authorList>
            <person name="Spilker T."/>
            <person name="Lipuma J."/>
        </authorList>
    </citation>
    <scope>NUCLEOTIDE SEQUENCE [LARGE SCALE GENOMIC DNA]</scope>
    <source>
        <strain evidence="6">AU18089</strain>
    </source>
</reference>
<evidence type="ECO:0000256" key="2">
    <source>
        <dbReference type="PIRSR" id="PIRSR039026-1"/>
    </source>
</evidence>
<dbReference type="AlphaFoldDB" id="A0A261QYD5"/>
<evidence type="ECO:0000313" key="6">
    <source>
        <dbReference type="Proteomes" id="UP000216947"/>
    </source>
</evidence>
<gene>
    <name evidence="5" type="ORF">CAL19_11900</name>
</gene>
<keyword evidence="6" id="KW-1185">Reference proteome</keyword>
<dbReference type="PIRSF" id="PIRSF039026">
    <property type="entry name" value="SiaP"/>
    <property type="match status" value="1"/>
</dbReference>
<dbReference type="Proteomes" id="UP000216947">
    <property type="component" value="Unassembled WGS sequence"/>
</dbReference>
<dbReference type="InterPro" id="IPR026289">
    <property type="entry name" value="SBP_TakP-like"/>
</dbReference>
<dbReference type="EMBL" id="NEVK01000006">
    <property type="protein sequence ID" value="OZI17798.1"/>
    <property type="molecule type" value="Genomic_DNA"/>
</dbReference>
<name>A0A261QYD5_9BORD</name>
<feature type="signal peptide" evidence="4">
    <location>
        <begin position="1"/>
        <end position="31"/>
    </location>
</feature>
<dbReference type="RefSeq" id="WP_094796876.1">
    <property type="nucleotide sequence ID" value="NZ_NEVK01000006.1"/>
</dbReference>
<dbReference type="InterPro" id="IPR018389">
    <property type="entry name" value="DctP_fam"/>
</dbReference>
<feature type="chain" id="PRO_5012831013" evidence="4">
    <location>
        <begin position="32"/>
        <end position="347"/>
    </location>
</feature>
<dbReference type="PANTHER" id="PTHR33376">
    <property type="match status" value="1"/>
</dbReference>
<dbReference type="PANTHER" id="PTHR33376:SF5">
    <property type="entry name" value="EXTRACYTOPLASMIC SOLUTE RECEPTOR PROTEIN"/>
    <property type="match status" value="1"/>
</dbReference>